<dbReference type="PRINTS" id="PR00724">
    <property type="entry name" value="CRBOXYPTASEC"/>
</dbReference>
<accession>A0A059IZ51</accession>
<dbReference type="InterPro" id="IPR001563">
    <property type="entry name" value="Peptidase_S10"/>
</dbReference>
<protein>
    <recommendedName>
        <fullName evidence="16">Carboxypeptidase</fullName>
        <ecNumber evidence="16">3.4.16.-</ecNumber>
    </recommendedName>
</protein>
<dbReference type="Pfam" id="PF00450">
    <property type="entry name" value="Peptidase_S10"/>
    <property type="match status" value="1"/>
</dbReference>
<dbReference type="Gene3D" id="3.40.50.1820">
    <property type="entry name" value="alpha/beta hydrolase"/>
    <property type="match status" value="1"/>
</dbReference>
<keyword evidence="4" id="KW-1003">Cell membrane</keyword>
<dbReference type="Proteomes" id="UP000024533">
    <property type="component" value="Unassembled WGS sequence"/>
</dbReference>
<comment type="caution">
    <text evidence="18">The sequence shown here is derived from an EMBL/GenBank/DDBJ whole genome shotgun (WGS) entry which is preliminary data.</text>
</comment>
<keyword evidence="9 16" id="KW-0378">Hydrolase</keyword>
<dbReference type="GO" id="GO:0005886">
    <property type="term" value="C:plasma membrane"/>
    <property type="evidence" value="ECO:0007669"/>
    <property type="project" value="UniProtKB-SubCell"/>
</dbReference>
<feature type="chain" id="PRO_5006511897" description="Carboxypeptidase" evidence="16">
    <location>
        <begin position="20"/>
        <end position="652"/>
    </location>
</feature>
<gene>
    <name evidence="18" type="ORF">H109_07507</name>
</gene>
<proteinExistence type="inferred from homology"/>
<evidence type="ECO:0000256" key="6">
    <source>
        <dbReference type="ARBA" id="ARBA00022645"/>
    </source>
</evidence>
<keyword evidence="13" id="KW-0325">Glycoprotein</keyword>
<dbReference type="GO" id="GO:0004185">
    <property type="term" value="F:serine-type carboxypeptidase activity"/>
    <property type="evidence" value="ECO:0007669"/>
    <property type="project" value="UniProtKB-UniRule"/>
</dbReference>
<evidence type="ECO:0000256" key="3">
    <source>
        <dbReference type="ARBA" id="ARBA00009431"/>
    </source>
</evidence>
<evidence type="ECO:0000256" key="10">
    <source>
        <dbReference type="ARBA" id="ARBA00023026"/>
    </source>
</evidence>
<evidence type="ECO:0000313" key="19">
    <source>
        <dbReference type="Proteomes" id="UP000024533"/>
    </source>
</evidence>
<evidence type="ECO:0000256" key="7">
    <source>
        <dbReference type="ARBA" id="ARBA00022670"/>
    </source>
</evidence>
<evidence type="ECO:0000256" key="17">
    <source>
        <dbReference type="SAM" id="MobiDB-lite"/>
    </source>
</evidence>
<dbReference type="GO" id="GO:0006508">
    <property type="term" value="P:proteolysis"/>
    <property type="evidence" value="ECO:0007669"/>
    <property type="project" value="UniProtKB-KW"/>
</dbReference>
<keyword evidence="10" id="KW-0843">Virulence</keyword>
<evidence type="ECO:0000256" key="9">
    <source>
        <dbReference type="ARBA" id="ARBA00022801"/>
    </source>
</evidence>
<keyword evidence="8 16" id="KW-0732">Signal</keyword>
<evidence type="ECO:0000256" key="15">
    <source>
        <dbReference type="ARBA" id="ARBA00037356"/>
    </source>
</evidence>
<evidence type="ECO:0000256" key="2">
    <source>
        <dbReference type="ARBA" id="ARBA00004609"/>
    </source>
</evidence>
<dbReference type="STRING" id="1215338.A0A059IZ51"/>
<dbReference type="EMBL" id="AOKY01000769">
    <property type="protein sequence ID" value="KDB20532.1"/>
    <property type="molecule type" value="Genomic_DNA"/>
</dbReference>
<evidence type="ECO:0000256" key="4">
    <source>
        <dbReference type="ARBA" id="ARBA00022475"/>
    </source>
</evidence>
<dbReference type="PANTHER" id="PTHR11802">
    <property type="entry name" value="SERINE PROTEASE FAMILY S10 SERINE CARBOXYPEPTIDASE"/>
    <property type="match status" value="1"/>
</dbReference>
<dbReference type="GO" id="GO:0098552">
    <property type="term" value="C:side of membrane"/>
    <property type="evidence" value="ECO:0007669"/>
    <property type="project" value="UniProtKB-KW"/>
</dbReference>
<keyword evidence="11" id="KW-0472">Membrane</keyword>
<keyword evidence="14" id="KW-0449">Lipoprotein</keyword>
<dbReference type="PROSITE" id="PS00131">
    <property type="entry name" value="CARBOXYPEPT_SER_SER"/>
    <property type="match status" value="1"/>
</dbReference>
<evidence type="ECO:0000256" key="12">
    <source>
        <dbReference type="ARBA" id="ARBA00023157"/>
    </source>
</evidence>
<evidence type="ECO:0000256" key="1">
    <source>
        <dbReference type="ARBA" id="ARBA00001003"/>
    </source>
</evidence>
<dbReference type="InterPro" id="IPR018202">
    <property type="entry name" value="Ser_caboxypep_ser_AS"/>
</dbReference>
<sequence length="652" mass="71739">MRFAASIAVALPVIGAASAQGFPPPVEGVTVVKSKFDENVKITYKENDICETTEGVRSFTGHVHLPPDDNDFGVYRNYSINTFFWFFEAREDPKNAPLSIWLNGGPGSSSMIGLFQENGPCWINDDSKSTTNNTFSWNNKVNMLYIDQPNQVGFSYDELTNITYSTINDTVYVADFSNGVPAQNLSTLVGTGSSQNPWATANNTVNAARSIWHFAQVWFQEFPEHKPNNNKISIWTESYGGRYGPSFASYFQEQNEKIKNHTITEEGEMHILNLDTLGIINGCIDLMFQAESYAEFPYNNTYGITAYTKEKYDAIIHDIHRPDGCFDKLAKCREAAKEGDPHFYSNNATVNAICADASSSCDNYLMDPYQETNLGYYDIAHPLQDPFPPPFYKGFLSQSSVLSDMGSPVNFTQYAQAVGKSFHGVGDYARPDVRGFTGDIAYLLESGVKVALVYGDRDYICNWIGGEQVSLGLNYTGTAEFHRAGYADVKVNSSYVGGLVRQHGNFSFTRVFEAGHEVPGYQPETSLKIFERIMFNKDIATGELDIAQKPDYGTTGTESTFQVKNEIPPSPEPTCYLLSADGTCTQEQLKAIKEGTAVVENYIIKSPAASKGDPPPTTTTSPTAAPTAGSAMLQAPVAMLAISALTVLAFFL</sequence>
<feature type="region of interest" description="Disordered" evidence="17">
    <location>
        <begin position="607"/>
        <end position="627"/>
    </location>
</feature>
<comment type="subcellular location">
    <subcellularLocation>
        <location evidence="2">Cell membrane</location>
        <topology evidence="2">Lipid-anchor</topology>
        <topology evidence="2">GPI-anchor</topology>
    </subcellularLocation>
</comment>
<dbReference type="EC" id="3.4.16.-" evidence="16"/>
<dbReference type="OMA" id="QNPWATA"/>
<feature type="signal peptide" evidence="16">
    <location>
        <begin position="1"/>
        <end position="19"/>
    </location>
</feature>
<evidence type="ECO:0000256" key="13">
    <source>
        <dbReference type="ARBA" id="ARBA00023180"/>
    </source>
</evidence>
<keyword evidence="7 16" id="KW-0645">Protease</keyword>
<keyword evidence="6 16" id="KW-0121">Carboxypeptidase</keyword>
<evidence type="ECO:0000256" key="11">
    <source>
        <dbReference type="ARBA" id="ARBA00023136"/>
    </source>
</evidence>
<keyword evidence="12" id="KW-1015">Disulfide bond</keyword>
<dbReference type="GO" id="GO:0000324">
    <property type="term" value="C:fungal-type vacuole"/>
    <property type="evidence" value="ECO:0007669"/>
    <property type="project" value="TreeGrafter"/>
</dbReference>
<evidence type="ECO:0000256" key="16">
    <source>
        <dbReference type="RuleBase" id="RU361156"/>
    </source>
</evidence>
<feature type="compositionally biased region" description="Low complexity" evidence="17">
    <location>
        <begin position="618"/>
        <end position="627"/>
    </location>
</feature>
<comment type="catalytic activity">
    <reaction evidence="1">
        <text>Preferential release of a C-terminal arginine or lysine residue.</text>
        <dbReference type="EC" id="3.4.16.6"/>
    </reaction>
</comment>
<evidence type="ECO:0000256" key="5">
    <source>
        <dbReference type="ARBA" id="ARBA00022622"/>
    </source>
</evidence>
<evidence type="ECO:0000256" key="14">
    <source>
        <dbReference type="ARBA" id="ARBA00023288"/>
    </source>
</evidence>
<dbReference type="AlphaFoldDB" id="A0A059IZ51"/>
<evidence type="ECO:0000313" key="18">
    <source>
        <dbReference type="EMBL" id="KDB20532.1"/>
    </source>
</evidence>
<reference evidence="18 19" key="1">
    <citation type="submission" date="2014-02" db="EMBL/GenBank/DDBJ databases">
        <title>The Genome Sequence of Trichophyton interdigitale MR816.</title>
        <authorList>
            <consortium name="The Broad Institute Genomics Platform"/>
            <person name="Cuomo C.A."/>
            <person name="White T.C."/>
            <person name="Graser Y."/>
            <person name="Martinez-Rossi N."/>
            <person name="Heitman J."/>
            <person name="Young S.K."/>
            <person name="Zeng Q."/>
            <person name="Gargeya S."/>
            <person name="Abouelleil A."/>
            <person name="Alvarado L."/>
            <person name="Chapman S.B."/>
            <person name="Gainer-Dewar J."/>
            <person name="Goldberg J."/>
            <person name="Griggs A."/>
            <person name="Gujja S."/>
            <person name="Hansen M."/>
            <person name="Howarth C."/>
            <person name="Imamovic A."/>
            <person name="Larimer J."/>
            <person name="Martinez D."/>
            <person name="Murphy C."/>
            <person name="Pearson M.D."/>
            <person name="Persinoti G."/>
            <person name="Poon T."/>
            <person name="Priest M."/>
            <person name="Roberts A.D."/>
            <person name="Saif S."/>
            <person name="Shea T.D."/>
            <person name="Sykes S.N."/>
            <person name="Wortman J."/>
            <person name="Nusbaum C."/>
            <person name="Birren B."/>
        </authorList>
    </citation>
    <scope>NUCLEOTIDE SEQUENCE [LARGE SCALE GENOMIC DNA]</scope>
    <source>
        <strain evidence="18 19">MR816</strain>
    </source>
</reference>
<dbReference type="InterPro" id="IPR029058">
    <property type="entry name" value="AB_hydrolase_fold"/>
</dbReference>
<dbReference type="HOGENOM" id="CLU_008523_10_3_1"/>
<evidence type="ECO:0000256" key="8">
    <source>
        <dbReference type="ARBA" id="ARBA00022729"/>
    </source>
</evidence>
<keyword evidence="5" id="KW-0336">GPI-anchor</keyword>
<dbReference type="PANTHER" id="PTHR11802:SF189">
    <property type="entry name" value="CARBOXYPEPTIDASE"/>
    <property type="match status" value="1"/>
</dbReference>
<name>A0A059IZ51_TRIIM</name>
<keyword evidence="19" id="KW-1185">Reference proteome</keyword>
<comment type="similarity">
    <text evidence="3 16">Belongs to the peptidase S10 family.</text>
</comment>
<dbReference type="OrthoDB" id="443318at2759"/>
<comment type="function">
    <text evidence="15">Extracellular serine carboxypeptidase that contributes to pathogenicity.</text>
</comment>
<dbReference type="SUPFAM" id="SSF53474">
    <property type="entry name" value="alpha/beta-Hydrolases"/>
    <property type="match status" value="1"/>
</dbReference>
<organism evidence="18 19">
    <name type="scientific">Trichophyton interdigitale (strain MR816)</name>
    <dbReference type="NCBI Taxonomy" id="1215338"/>
    <lineage>
        <taxon>Eukaryota</taxon>
        <taxon>Fungi</taxon>
        <taxon>Dikarya</taxon>
        <taxon>Ascomycota</taxon>
        <taxon>Pezizomycotina</taxon>
        <taxon>Eurotiomycetes</taxon>
        <taxon>Eurotiomycetidae</taxon>
        <taxon>Onygenales</taxon>
        <taxon>Arthrodermataceae</taxon>
        <taxon>Trichophyton</taxon>
    </lineage>
</organism>